<dbReference type="RefSeq" id="WP_271087944.1">
    <property type="nucleotide sequence ID" value="NZ_JAPJZH010000002.1"/>
</dbReference>
<evidence type="ECO:0000313" key="2">
    <source>
        <dbReference type="Proteomes" id="UP001148313"/>
    </source>
</evidence>
<comment type="caution">
    <text evidence="1">The sequence shown here is derived from an EMBL/GenBank/DDBJ whole genome shotgun (WGS) entry which is preliminary data.</text>
</comment>
<proteinExistence type="predicted"/>
<evidence type="ECO:0000313" key="1">
    <source>
        <dbReference type="EMBL" id="MDA4844414.1"/>
    </source>
</evidence>
<dbReference type="Proteomes" id="UP001148313">
    <property type="component" value="Unassembled WGS sequence"/>
</dbReference>
<protein>
    <submittedName>
        <fullName evidence="1">Uncharacterized protein</fullName>
    </submittedName>
</protein>
<name>A0ABT4VI80_9HYPH</name>
<reference evidence="1" key="1">
    <citation type="submission" date="2022-11" db="EMBL/GenBank/DDBJ databases">
        <title>Hoeflea poritis sp. nov., isolated from scleractinian coral Porites lutea.</title>
        <authorList>
            <person name="Zhang G."/>
            <person name="Wei Q."/>
            <person name="Cai L."/>
        </authorList>
    </citation>
    <scope>NUCLEOTIDE SEQUENCE</scope>
    <source>
        <strain evidence="1">E7-10</strain>
    </source>
</reference>
<sequence length="51" mass="5916">MNTEPEIVNDHIKVERKRRRCLVCGEKFDSLGPGNRICKKCKSKQAWRSGI</sequence>
<organism evidence="1 2">
    <name type="scientific">Hoeflea poritis</name>
    <dbReference type="NCBI Taxonomy" id="2993659"/>
    <lineage>
        <taxon>Bacteria</taxon>
        <taxon>Pseudomonadati</taxon>
        <taxon>Pseudomonadota</taxon>
        <taxon>Alphaproteobacteria</taxon>
        <taxon>Hyphomicrobiales</taxon>
        <taxon>Rhizobiaceae</taxon>
        <taxon>Hoeflea</taxon>
    </lineage>
</organism>
<keyword evidence="2" id="KW-1185">Reference proteome</keyword>
<dbReference type="EMBL" id="JAPJZH010000002">
    <property type="protein sequence ID" value="MDA4844414.1"/>
    <property type="molecule type" value="Genomic_DNA"/>
</dbReference>
<accession>A0ABT4VI80</accession>
<gene>
    <name evidence="1" type="ORF">OOZ53_03590</name>
</gene>